<dbReference type="Proteomes" id="UP000195162">
    <property type="component" value="Unassembled WGS sequence"/>
</dbReference>
<gene>
    <name evidence="1" type="ORF">CAT59_17085</name>
</gene>
<organism evidence="1 2">
    <name type="scientific">Acinetobacter pittii</name>
    <name type="common">Acinetobacter genomosp. 3</name>
    <dbReference type="NCBI Taxonomy" id="48296"/>
    <lineage>
        <taxon>Bacteria</taxon>
        <taxon>Pseudomonadati</taxon>
        <taxon>Pseudomonadota</taxon>
        <taxon>Gammaproteobacteria</taxon>
        <taxon>Moraxellales</taxon>
        <taxon>Moraxellaceae</taxon>
        <taxon>Acinetobacter</taxon>
        <taxon>Acinetobacter calcoaceticus/baumannii complex</taxon>
    </lineage>
</organism>
<proteinExistence type="predicted"/>
<accession>A0A242U3S3</accession>
<reference evidence="1 2" key="1">
    <citation type="submission" date="2017-05" db="EMBL/GenBank/DDBJ databases">
        <authorList>
            <person name="Song R."/>
            <person name="Chenine A.L."/>
            <person name="Ruprecht R.M."/>
        </authorList>
    </citation>
    <scope>NUCLEOTIDE SEQUENCE [LARGE SCALE GENOMIC DNA]</scope>
    <source>
        <strain evidence="1 2">ARLG1955</strain>
    </source>
</reference>
<dbReference type="RefSeq" id="WP_086376239.1">
    <property type="nucleotide sequence ID" value="NZ_JADVOL010000007.1"/>
</dbReference>
<evidence type="ECO:0000313" key="1">
    <source>
        <dbReference type="EMBL" id="OTU25924.1"/>
    </source>
</evidence>
<comment type="caution">
    <text evidence="1">The sequence shown here is derived from an EMBL/GenBank/DDBJ whole genome shotgun (WGS) entry which is preliminary data.</text>
</comment>
<dbReference type="EMBL" id="NGIR01000032">
    <property type="protein sequence ID" value="OTU25924.1"/>
    <property type="molecule type" value="Genomic_DNA"/>
</dbReference>
<dbReference type="AlphaFoldDB" id="A0A242U3S3"/>
<name>A0A242U3S3_ACIPI</name>
<evidence type="ECO:0000313" key="2">
    <source>
        <dbReference type="Proteomes" id="UP000195162"/>
    </source>
</evidence>
<sequence>MLLREKDSLVLISEKPYLEYKNAMFELNKLKNKDF</sequence>
<protein>
    <submittedName>
        <fullName evidence="1">Prevent-host-death protein</fullName>
    </submittedName>
</protein>